<dbReference type="EMBL" id="JANHOG010000378">
    <property type="protein sequence ID" value="KAJ3554971.1"/>
    <property type="molecule type" value="Genomic_DNA"/>
</dbReference>
<name>A0ACC1T7P0_9APHY</name>
<keyword evidence="2" id="KW-1185">Reference proteome</keyword>
<comment type="caution">
    <text evidence="1">The sequence shown here is derived from an EMBL/GenBank/DDBJ whole genome shotgun (WGS) entry which is preliminary data.</text>
</comment>
<evidence type="ECO:0000313" key="1">
    <source>
        <dbReference type="EMBL" id="KAJ3554971.1"/>
    </source>
</evidence>
<evidence type="ECO:0000313" key="2">
    <source>
        <dbReference type="Proteomes" id="UP001148662"/>
    </source>
</evidence>
<gene>
    <name evidence="1" type="ORF">NM688_g2829</name>
</gene>
<reference evidence="1" key="1">
    <citation type="submission" date="2022-07" db="EMBL/GenBank/DDBJ databases">
        <title>Genome Sequence of Phlebia brevispora.</title>
        <authorList>
            <person name="Buettner E."/>
        </authorList>
    </citation>
    <scope>NUCLEOTIDE SEQUENCE</scope>
    <source>
        <strain evidence="1">MPL23</strain>
    </source>
</reference>
<dbReference type="Proteomes" id="UP001148662">
    <property type="component" value="Unassembled WGS sequence"/>
</dbReference>
<proteinExistence type="predicted"/>
<protein>
    <submittedName>
        <fullName evidence="1">Uncharacterized protein</fullName>
    </submittedName>
</protein>
<organism evidence="1 2">
    <name type="scientific">Phlebia brevispora</name>
    <dbReference type="NCBI Taxonomy" id="194682"/>
    <lineage>
        <taxon>Eukaryota</taxon>
        <taxon>Fungi</taxon>
        <taxon>Dikarya</taxon>
        <taxon>Basidiomycota</taxon>
        <taxon>Agaricomycotina</taxon>
        <taxon>Agaricomycetes</taxon>
        <taxon>Polyporales</taxon>
        <taxon>Meruliaceae</taxon>
        <taxon>Phlebia</taxon>
    </lineage>
</organism>
<accession>A0ACC1T7P0</accession>
<sequence length="570" mass="61697">MSNHPANYVAYRFEELNGKLQRAVVEWKEPKEGEVAVKVLACGVCGSDAVVPNQVYPTGFPRVPGHEIVGDIVSIPQSETVYKIGDRVGGGWHGGHCGRCTKCLKGDFIMCDHEDINGVFRDGGYAEYAILRVEALVPIPKEMDPAEAAPLLCAGITTYNALRHMNAYPPETVAVQGIGGLGHLAIQFAKAMGFNTVAISSSDAKRELAESLGATAYINGSKVDPVKALEEMGGAKVIMCTVPDPKAFQGLLPGLAIDGTLLLLGITMEEARIPTVLLLMKRASVRGWASGTATDGIDTIEFANKNHIKCMVQKYPLEKSQEAYDARDTARFRQWPPYAVLTYCTFVSFWALASIFHQAKWINTNMTVHPMSHPKSYIAYRFEEAGGPLKRAEIDWKDPKDGEVVVKVLACGVCASDDAVKYQVMPTGLPRVPGHEIVGEVVSVPPSEKVWKVGDRVGSGWHGGHCHVCKACTCGDFIMCEKENINGVFSDGGYAQYATLRTEALLSVPKDMDPAEVAPLLCAGVTTFNSLRNMNIQPPEIVAVQGIGAWSSCFAVLTRDGLQDYCALLV</sequence>